<dbReference type="AlphaFoldDB" id="A0AAV1WVH3"/>
<dbReference type="Gene3D" id="3.40.30.10">
    <property type="entry name" value="Glutaredoxin"/>
    <property type="match status" value="1"/>
</dbReference>
<evidence type="ECO:0000313" key="1">
    <source>
        <dbReference type="EMBL" id="CAL0312747.1"/>
    </source>
</evidence>
<dbReference type="EMBL" id="CAXHTB010000009">
    <property type="protein sequence ID" value="CAL0312747.1"/>
    <property type="molecule type" value="Genomic_DNA"/>
</dbReference>
<evidence type="ECO:0000313" key="2">
    <source>
        <dbReference type="Proteomes" id="UP001497480"/>
    </source>
</evidence>
<keyword evidence="2" id="KW-1185">Reference proteome</keyword>
<proteinExistence type="predicted"/>
<reference evidence="1 2" key="1">
    <citation type="submission" date="2024-03" db="EMBL/GenBank/DDBJ databases">
        <authorList>
            <person name="Martinez-Hernandez J."/>
        </authorList>
    </citation>
    <scope>NUCLEOTIDE SEQUENCE [LARGE SCALE GENOMIC DNA]</scope>
</reference>
<dbReference type="Proteomes" id="UP001497480">
    <property type="component" value="Unassembled WGS sequence"/>
</dbReference>
<name>A0AAV1WVH3_LUPLU</name>
<sequence>MSAQIPIRGGSVFARSIRSMREEVDDRLVDYIMMDNKKSDPWVEHHASGTSKAEFKRINAQEASTSQRNMDVNTLMDHLQALVTAQSENVMGRLIEHEDNLYVRLDTMYIVIYFGLEDIHTRLSSLEGNFSPCDLDDEEEDFDDFSAFDHSASHKKEDKHIVILKERNFTIIVEKNRFVMLVFNAPWCEMQKCAGLGRR</sequence>
<gene>
    <name evidence="1" type="ORF">LLUT_LOCUS13807</name>
</gene>
<accession>A0AAV1WVH3</accession>
<comment type="caution">
    <text evidence="1">The sequence shown here is derived from an EMBL/GenBank/DDBJ whole genome shotgun (WGS) entry which is preliminary data.</text>
</comment>
<protein>
    <submittedName>
        <fullName evidence="1">Uncharacterized protein</fullName>
    </submittedName>
</protein>
<organism evidence="1 2">
    <name type="scientific">Lupinus luteus</name>
    <name type="common">European yellow lupine</name>
    <dbReference type="NCBI Taxonomy" id="3873"/>
    <lineage>
        <taxon>Eukaryota</taxon>
        <taxon>Viridiplantae</taxon>
        <taxon>Streptophyta</taxon>
        <taxon>Embryophyta</taxon>
        <taxon>Tracheophyta</taxon>
        <taxon>Spermatophyta</taxon>
        <taxon>Magnoliopsida</taxon>
        <taxon>eudicotyledons</taxon>
        <taxon>Gunneridae</taxon>
        <taxon>Pentapetalae</taxon>
        <taxon>rosids</taxon>
        <taxon>fabids</taxon>
        <taxon>Fabales</taxon>
        <taxon>Fabaceae</taxon>
        <taxon>Papilionoideae</taxon>
        <taxon>50 kb inversion clade</taxon>
        <taxon>genistoids sensu lato</taxon>
        <taxon>core genistoids</taxon>
        <taxon>Genisteae</taxon>
        <taxon>Lupinus</taxon>
    </lineage>
</organism>